<dbReference type="SUPFAM" id="SSF53474">
    <property type="entry name" value="alpha/beta-Hydrolases"/>
    <property type="match status" value="1"/>
</dbReference>
<dbReference type="EMBL" id="ARYI01000004">
    <property type="protein sequence ID" value="KCZ95188.1"/>
    <property type="molecule type" value="Genomic_DNA"/>
</dbReference>
<dbReference type="PANTHER" id="PTHR43265">
    <property type="entry name" value="ESTERASE ESTD"/>
    <property type="match status" value="1"/>
</dbReference>
<keyword evidence="1" id="KW-0449">Lipoprotein</keyword>
<dbReference type="Gene3D" id="3.40.50.1820">
    <property type="entry name" value="alpha/beta hydrolase"/>
    <property type="match status" value="1"/>
</dbReference>
<gene>
    <name evidence="1" type="ORF">HHI_05944</name>
</gene>
<dbReference type="PANTHER" id="PTHR43265:SF1">
    <property type="entry name" value="ESTERASE ESTD"/>
    <property type="match status" value="1"/>
</dbReference>
<dbReference type="Proteomes" id="UP000025061">
    <property type="component" value="Unassembled WGS sequence"/>
</dbReference>
<keyword evidence="2" id="KW-1185">Reference proteome</keyword>
<dbReference type="PATRIC" id="fig|1280951.3.peg.1200"/>
<dbReference type="InterPro" id="IPR029058">
    <property type="entry name" value="AB_hydrolase_fold"/>
</dbReference>
<protein>
    <submittedName>
        <fullName evidence="1">Putative lipoprotein</fullName>
    </submittedName>
</protein>
<comment type="caution">
    <text evidence="1">The sequence shown here is derived from an EMBL/GenBank/DDBJ whole genome shotgun (WGS) entry which is preliminary data.</text>
</comment>
<organism evidence="1 2">
    <name type="scientific">Hyphomonas hirschiana VP5</name>
    <dbReference type="NCBI Taxonomy" id="1280951"/>
    <lineage>
        <taxon>Bacteria</taxon>
        <taxon>Pseudomonadati</taxon>
        <taxon>Pseudomonadota</taxon>
        <taxon>Alphaproteobacteria</taxon>
        <taxon>Hyphomonadales</taxon>
        <taxon>Hyphomonadaceae</taxon>
        <taxon>Hyphomonas</taxon>
    </lineage>
</organism>
<dbReference type="InterPro" id="IPR053145">
    <property type="entry name" value="AB_hydrolase_Est10"/>
</dbReference>
<accession>A0A059FXK7</accession>
<sequence length="485" mass="52499">MYVWVYHCVSPRAAPMLPSKTLEIMGIRGMEMLRRVAVALLAGLLSSCASARSSLPEMPALSLPFTPGPIAGDPACAGSWRLQDGGGIAVTPSEEGLRWQSLEGETGRFVFENDLWQAYSGWTEQPETRQLEFTCETGLSLYEGVAATRIEVVTQETVFSGAKGTQLAGRLILPAGDWPVPVVIQVQGSERTSALIHDPFQQLLPLQGVGVFVYDKRGTGASMGSYTQDFGVLATDAAAASAEARRLAGPRLGRFGLHGASQGGWVAPMAARAVKPDFLIVSYGLLESPLAENRAQTVQDVTEAGFGPAAQMAAGMLADAAGAIMVSDFKSGYVELEALKKIYRNEPWYRYAKGEFTGEILQHSDVVLRVAGPLRSDGTSWRHEGEPVLRGISAPVLWILASEDREAPPAYTRSRLKTLQYEGRPITLAEYPGHDYGMRAFDSLPDGTRQFTHFANGYARMVADFASDTPIVPSYYNEAIISNPR</sequence>
<dbReference type="GO" id="GO:0052689">
    <property type="term" value="F:carboxylic ester hydrolase activity"/>
    <property type="evidence" value="ECO:0007669"/>
    <property type="project" value="TreeGrafter"/>
</dbReference>
<reference evidence="1 2" key="1">
    <citation type="submission" date="2013-04" db="EMBL/GenBank/DDBJ databases">
        <title>Hyphomonas hirschiana VP5 Genome Sequencing.</title>
        <authorList>
            <person name="Lai Q."/>
            <person name="Shao Z."/>
        </authorList>
    </citation>
    <scope>NUCLEOTIDE SEQUENCE [LARGE SCALE GENOMIC DNA]</scope>
    <source>
        <strain evidence="1 2">VP5</strain>
    </source>
</reference>
<dbReference type="AlphaFoldDB" id="A0A059FXK7"/>
<proteinExistence type="predicted"/>
<name>A0A059FXK7_9PROT</name>
<evidence type="ECO:0000313" key="2">
    <source>
        <dbReference type="Proteomes" id="UP000025061"/>
    </source>
</evidence>
<evidence type="ECO:0000313" key="1">
    <source>
        <dbReference type="EMBL" id="KCZ95188.1"/>
    </source>
</evidence>